<feature type="domain" description="PepSY" evidence="2">
    <location>
        <begin position="74"/>
        <end position="130"/>
    </location>
</feature>
<comment type="caution">
    <text evidence="3">The sequence shown here is derived from an EMBL/GenBank/DDBJ whole genome shotgun (WGS) entry which is preliminary data.</text>
</comment>
<feature type="transmembrane region" description="Helical" evidence="1">
    <location>
        <begin position="157"/>
        <end position="177"/>
    </location>
</feature>
<dbReference type="Proteomes" id="UP001589836">
    <property type="component" value="Unassembled WGS sequence"/>
</dbReference>
<sequence length="459" mass="50899">MEKDIRKRKQQSTNKHSKASLYRTVWRWHFYAGIMIAPFLLILAITGSIYLFKPEIEQVLYQDYYEIKAEGDTLTPSNQIEEVKAAYPDATITSFNPGETPTRSSEVGITSNNEAATAFVNPYTGEVIGTLNSGDKIMNKIEEIHGELMAGTIGDRIVELAASWGIVLIVTGLYMWLPRKKLRLAGVLYPRRKNGPQTFRRDLHAVTAFWLAGGMLFLIMTGLPWSGLWGNNFQIAATNAGTGYPPSIWTGSPPSSDVKAKDIAEVPWAAEQLDVPSSDLQGYRPLSVDDVVSIAQREEVHPSYTIYIPNEKEGVFTLSAFPPKAQQEVTMHIDQYSGAILADYRFDDYGIVGKSVALGITLHTGNQFGLLNKVISLFICLGIILVIVSGFYLWRKRKPNQRSMGAPKAGSIKEGRTFLIVMAALGILFPLVGLSLVVVLLLDLLVIQRIPSWKKFLNA</sequence>
<dbReference type="Pfam" id="PF03413">
    <property type="entry name" value="PepSY"/>
    <property type="match status" value="2"/>
</dbReference>
<feature type="transmembrane region" description="Helical" evidence="1">
    <location>
        <begin position="374"/>
        <end position="394"/>
    </location>
</feature>
<evidence type="ECO:0000256" key="1">
    <source>
        <dbReference type="SAM" id="Phobius"/>
    </source>
</evidence>
<feature type="transmembrane region" description="Helical" evidence="1">
    <location>
        <begin position="418"/>
        <end position="447"/>
    </location>
</feature>
<feature type="transmembrane region" description="Helical" evidence="1">
    <location>
        <begin position="28"/>
        <end position="52"/>
    </location>
</feature>
<dbReference type="PANTHER" id="PTHR34219">
    <property type="entry name" value="IRON-REGULATED INNER MEMBRANE PROTEIN-RELATED"/>
    <property type="match status" value="1"/>
</dbReference>
<dbReference type="RefSeq" id="WP_377350762.1">
    <property type="nucleotide sequence ID" value="NZ_JBHLTP010000013.1"/>
</dbReference>
<evidence type="ECO:0000313" key="3">
    <source>
        <dbReference type="EMBL" id="MFC0525461.1"/>
    </source>
</evidence>
<dbReference type="Pfam" id="PF03929">
    <property type="entry name" value="PepSY_TM"/>
    <property type="match status" value="1"/>
</dbReference>
<keyword evidence="1" id="KW-0472">Membrane</keyword>
<evidence type="ECO:0000259" key="2">
    <source>
        <dbReference type="Pfam" id="PF03413"/>
    </source>
</evidence>
<accession>A0ABV6LSR1</accession>
<gene>
    <name evidence="3" type="ORF">ACFFGV_17900</name>
</gene>
<dbReference type="PANTHER" id="PTHR34219:SF1">
    <property type="entry name" value="PEPSY DOMAIN-CONTAINING PROTEIN"/>
    <property type="match status" value="1"/>
</dbReference>
<proteinExistence type="predicted"/>
<evidence type="ECO:0000313" key="4">
    <source>
        <dbReference type="Proteomes" id="UP001589836"/>
    </source>
</evidence>
<feature type="domain" description="PepSY" evidence="2">
    <location>
        <begin position="285"/>
        <end position="343"/>
    </location>
</feature>
<keyword evidence="4" id="KW-1185">Reference proteome</keyword>
<dbReference type="InterPro" id="IPR005625">
    <property type="entry name" value="PepSY-ass_TM"/>
</dbReference>
<protein>
    <submittedName>
        <fullName evidence="3">PepSY-associated TM helix domain-containing protein</fullName>
    </submittedName>
</protein>
<feature type="transmembrane region" description="Helical" evidence="1">
    <location>
        <begin position="203"/>
        <end position="223"/>
    </location>
</feature>
<dbReference type="InterPro" id="IPR025711">
    <property type="entry name" value="PepSY"/>
</dbReference>
<dbReference type="EMBL" id="JBHLTP010000013">
    <property type="protein sequence ID" value="MFC0525461.1"/>
    <property type="molecule type" value="Genomic_DNA"/>
</dbReference>
<name>A0ABV6LSR1_9BACI</name>
<reference evidence="3 4" key="1">
    <citation type="submission" date="2024-09" db="EMBL/GenBank/DDBJ databases">
        <authorList>
            <person name="Sun Q."/>
            <person name="Mori K."/>
        </authorList>
    </citation>
    <scope>NUCLEOTIDE SEQUENCE [LARGE SCALE GENOMIC DNA]</scope>
    <source>
        <strain evidence="3 4">NCAIM B.02529</strain>
    </source>
</reference>
<organism evidence="3 4">
    <name type="scientific">Pontibacillus salicampi</name>
    <dbReference type="NCBI Taxonomy" id="1449801"/>
    <lineage>
        <taxon>Bacteria</taxon>
        <taxon>Bacillati</taxon>
        <taxon>Bacillota</taxon>
        <taxon>Bacilli</taxon>
        <taxon>Bacillales</taxon>
        <taxon>Bacillaceae</taxon>
        <taxon>Pontibacillus</taxon>
    </lineage>
</organism>
<keyword evidence="1" id="KW-0812">Transmembrane</keyword>
<keyword evidence="1" id="KW-1133">Transmembrane helix</keyword>